<reference evidence="6" key="1">
    <citation type="submission" date="2020-05" db="EMBL/GenBank/DDBJ databases">
        <title>Mycena genomes resolve the evolution of fungal bioluminescence.</title>
        <authorList>
            <person name="Tsai I.J."/>
        </authorList>
    </citation>
    <scope>NUCLEOTIDE SEQUENCE</scope>
    <source>
        <strain evidence="6">160909Yilan</strain>
    </source>
</reference>
<feature type="transmembrane region" description="Helical" evidence="5">
    <location>
        <begin position="181"/>
        <end position="201"/>
    </location>
</feature>
<organism evidence="6 7">
    <name type="scientific">Mycena sanguinolenta</name>
    <dbReference type="NCBI Taxonomy" id="230812"/>
    <lineage>
        <taxon>Eukaryota</taxon>
        <taxon>Fungi</taxon>
        <taxon>Dikarya</taxon>
        <taxon>Basidiomycota</taxon>
        <taxon>Agaricomycotina</taxon>
        <taxon>Agaricomycetes</taxon>
        <taxon>Agaricomycetidae</taxon>
        <taxon>Agaricales</taxon>
        <taxon>Marasmiineae</taxon>
        <taxon>Mycenaceae</taxon>
        <taxon>Mycena</taxon>
    </lineage>
</organism>
<evidence type="ECO:0000256" key="1">
    <source>
        <dbReference type="ARBA" id="ARBA00004141"/>
    </source>
</evidence>
<evidence type="ECO:0000313" key="6">
    <source>
        <dbReference type="EMBL" id="KAF7344387.1"/>
    </source>
</evidence>
<evidence type="ECO:0000256" key="2">
    <source>
        <dbReference type="ARBA" id="ARBA00022692"/>
    </source>
</evidence>
<dbReference type="Pfam" id="PF01566">
    <property type="entry name" value="Nramp"/>
    <property type="match status" value="2"/>
</dbReference>
<feature type="transmembrane region" description="Helical" evidence="5">
    <location>
        <begin position="514"/>
        <end position="537"/>
    </location>
</feature>
<feature type="transmembrane region" description="Helical" evidence="5">
    <location>
        <begin position="66"/>
        <end position="94"/>
    </location>
</feature>
<evidence type="ECO:0000313" key="7">
    <source>
        <dbReference type="Proteomes" id="UP000623467"/>
    </source>
</evidence>
<proteinExistence type="predicted"/>
<evidence type="ECO:0000256" key="5">
    <source>
        <dbReference type="SAM" id="Phobius"/>
    </source>
</evidence>
<accession>A0A8H6XNP6</accession>
<keyword evidence="3 5" id="KW-1133">Transmembrane helix</keyword>
<dbReference type="Proteomes" id="UP000623467">
    <property type="component" value="Unassembled WGS sequence"/>
</dbReference>
<dbReference type="AlphaFoldDB" id="A0A8H6XNP6"/>
<feature type="transmembrane region" description="Helical" evidence="5">
    <location>
        <begin position="246"/>
        <end position="266"/>
    </location>
</feature>
<dbReference type="NCBIfam" id="TIGR01197">
    <property type="entry name" value="nramp"/>
    <property type="match status" value="1"/>
</dbReference>
<dbReference type="InterPro" id="IPR001046">
    <property type="entry name" value="NRAMP_fam"/>
</dbReference>
<dbReference type="GO" id="GO:0034755">
    <property type="term" value="P:iron ion transmembrane transport"/>
    <property type="evidence" value="ECO:0007669"/>
    <property type="project" value="TreeGrafter"/>
</dbReference>
<dbReference type="PANTHER" id="PTHR11706">
    <property type="entry name" value="SOLUTE CARRIER PROTEIN FAMILY 11 MEMBER"/>
    <property type="match status" value="1"/>
</dbReference>
<feature type="transmembrane region" description="Helical" evidence="5">
    <location>
        <begin position="455"/>
        <end position="479"/>
    </location>
</feature>
<feature type="transmembrane region" description="Helical" evidence="5">
    <location>
        <begin position="26"/>
        <end position="46"/>
    </location>
</feature>
<dbReference type="GO" id="GO:0030026">
    <property type="term" value="P:intracellular manganese ion homeostasis"/>
    <property type="evidence" value="ECO:0007669"/>
    <property type="project" value="TreeGrafter"/>
</dbReference>
<feature type="transmembrane region" description="Helical" evidence="5">
    <location>
        <begin position="150"/>
        <end position="169"/>
    </location>
</feature>
<comment type="caution">
    <text evidence="6">The sequence shown here is derived from an EMBL/GenBank/DDBJ whole genome shotgun (WGS) entry which is preliminary data.</text>
</comment>
<evidence type="ECO:0000256" key="3">
    <source>
        <dbReference type="ARBA" id="ARBA00022989"/>
    </source>
</evidence>
<keyword evidence="2 5" id="KW-0812">Transmembrane</keyword>
<keyword evidence="4 5" id="KW-0472">Membrane</keyword>
<dbReference type="NCBIfam" id="NF037982">
    <property type="entry name" value="Nramp_1"/>
    <property type="match status" value="1"/>
</dbReference>
<feature type="transmembrane region" description="Helical" evidence="5">
    <location>
        <begin position="431"/>
        <end position="449"/>
    </location>
</feature>
<dbReference type="PRINTS" id="PR00447">
    <property type="entry name" value="NATRESASSCMP"/>
</dbReference>
<name>A0A8H6XNP6_9AGAR</name>
<dbReference type="PANTHER" id="PTHR11706:SF101">
    <property type="entry name" value="MANGANESE TRANSPORTER SMF1"/>
    <property type="match status" value="1"/>
</dbReference>
<comment type="subcellular location">
    <subcellularLocation>
        <location evidence="1">Membrane</location>
        <topology evidence="1">Multi-pass membrane protein</topology>
    </subcellularLocation>
</comment>
<dbReference type="GO" id="GO:0005886">
    <property type="term" value="C:plasma membrane"/>
    <property type="evidence" value="ECO:0007669"/>
    <property type="project" value="TreeGrafter"/>
</dbReference>
<dbReference type="GO" id="GO:0005384">
    <property type="term" value="F:manganese ion transmembrane transporter activity"/>
    <property type="evidence" value="ECO:0007669"/>
    <property type="project" value="TreeGrafter"/>
</dbReference>
<sequence length="541" mass="58578">MPANLQSDLANQPQSLRARLRSVSSIVILHVKKHAGVGMVCAVAYFDPGNWGVDLQAGSQFGFRLLFVVLLAGIFAAFFQVLAARLGCVTGLSLASHCRILFYDRPSHPLFYRRLVLYPLYVLSEVAIIATDLAELLGSAIALCLLFPKLQLWHGVLITAFDVILLLALRDPLRSAPVKMFEIFVTGLVLAVLMCMVIVITKVNVEWAKAFEGFLPSKYIFGDSALYTCRYPFLPEIFMSDFNSKAVGILGATVMPHSLFLGSALATQDRLTAEASSLGAKLEPAREKTANTLCELPRINRLVKFLAQLVRPPPPSQSSARVKRHADRENNSLAFITAHLTHGIIDIVGKSSSLQARCSFYHNNGPKIAASASLFDAYDLIHEVVGAPAATLFAIALLASGQSSAVIATVAGQAVSEGFLNWRVSPVLRRVLTRLLAVIPALVVAIAVGRPGINGLLVASQVILAIVLPFITLPLIYLTSSKTFMRVRRPDALVSTVSGTEDDMIDFSSGLATTILGCAIWLVMLTANIYVIVTMVVEVRH</sequence>
<gene>
    <name evidence="6" type="ORF">MSAN_01919900</name>
</gene>
<feature type="transmembrane region" description="Helical" evidence="5">
    <location>
        <begin position="115"/>
        <end position="138"/>
    </location>
</feature>
<dbReference type="GO" id="GO:0015086">
    <property type="term" value="F:cadmium ion transmembrane transporter activity"/>
    <property type="evidence" value="ECO:0007669"/>
    <property type="project" value="TreeGrafter"/>
</dbReference>
<dbReference type="EMBL" id="JACAZH010000021">
    <property type="protein sequence ID" value="KAF7344387.1"/>
    <property type="molecule type" value="Genomic_DNA"/>
</dbReference>
<evidence type="ECO:0000256" key="4">
    <source>
        <dbReference type="ARBA" id="ARBA00023136"/>
    </source>
</evidence>
<protein>
    <submittedName>
        <fullName evidence="6">Manganese transporter pdt1</fullName>
    </submittedName>
</protein>
<keyword evidence="7" id="KW-1185">Reference proteome</keyword>
<dbReference type="OrthoDB" id="409173at2759"/>